<evidence type="ECO:0000256" key="1">
    <source>
        <dbReference type="ARBA" id="ARBA00011726"/>
    </source>
</evidence>
<protein>
    <submittedName>
        <fullName evidence="3">Autophagy substrate NBR1</fullName>
    </submittedName>
</protein>
<dbReference type="PANTHER" id="PTHR20930">
    <property type="entry name" value="OVARIAN CARCINOMA ANTIGEN CA125-RELATED"/>
    <property type="match status" value="1"/>
</dbReference>
<dbReference type="Pfam" id="PF00564">
    <property type="entry name" value="PB1"/>
    <property type="match status" value="1"/>
</dbReference>
<dbReference type="SUPFAM" id="SSF54277">
    <property type="entry name" value="CAD &amp; PB1 domains"/>
    <property type="match status" value="1"/>
</dbReference>
<gene>
    <name evidence="3" type="ORF">A2U01_0001728</name>
</gene>
<dbReference type="AlphaFoldDB" id="A0A392M0U9"/>
<dbReference type="EMBL" id="LXQA010001684">
    <property type="protein sequence ID" value="MCH80952.1"/>
    <property type="molecule type" value="Genomic_DNA"/>
</dbReference>
<dbReference type="SMART" id="SM00666">
    <property type="entry name" value="PB1"/>
    <property type="match status" value="1"/>
</dbReference>
<evidence type="ECO:0000313" key="4">
    <source>
        <dbReference type="Proteomes" id="UP000265520"/>
    </source>
</evidence>
<sequence>MSRVEHGVQHPCPELSKWASPNGPVRQVQVKYGNTLRRFNVPVDESNKMDLNMVGLKAKIRSIFNFSGSANFNLKYVDEEGDLVNLVDDADLHDMMSQQLQFLRIQLFFRVNLPNDEPVDNVYNLFHNFGLAVSLLSLGGLGCGV</sequence>
<dbReference type="InterPro" id="IPR000270">
    <property type="entry name" value="PB1_dom"/>
</dbReference>
<dbReference type="Proteomes" id="UP000265520">
    <property type="component" value="Unassembled WGS sequence"/>
</dbReference>
<dbReference type="Gene3D" id="3.10.20.90">
    <property type="entry name" value="Phosphatidylinositol 3-kinase Catalytic Subunit, Chain A, domain 1"/>
    <property type="match status" value="1"/>
</dbReference>
<evidence type="ECO:0000259" key="2">
    <source>
        <dbReference type="PROSITE" id="PS51745"/>
    </source>
</evidence>
<comment type="subunit">
    <text evidence="1">Homodimers and heterodimers.</text>
</comment>
<dbReference type="InterPro" id="IPR053793">
    <property type="entry name" value="PB1-like"/>
</dbReference>
<name>A0A392M0U9_9FABA</name>
<dbReference type="PANTHER" id="PTHR20930:SF0">
    <property type="entry name" value="PROTEIN ILRUN"/>
    <property type="match status" value="1"/>
</dbReference>
<accession>A0A392M0U9</accession>
<dbReference type="PROSITE" id="PS51745">
    <property type="entry name" value="PB1"/>
    <property type="match status" value="1"/>
</dbReference>
<proteinExistence type="predicted"/>
<evidence type="ECO:0000313" key="3">
    <source>
        <dbReference type="EMBL" id="MCH80952.1"/>
    </source>
</evidence>
<feature type="domain" description="PB1" evidence="2">
    <location>
        <begin position="25"/>
        <end position="110"/>
    </location>
</feature>
<comment type="caution">
    <text evidence="3">The sequence shown here is derived from an EMBL/GenBank/DDBJ whole genome shotgun (WGS) entry which is preliminary data.</text>
</comment>
<reference evidence="3 4" key="1">
    <citation type="journal article" date="2018" name="Front. Plant Sci.">
        <title>Red Clover (Trifolium pratense) and Zigzag Clover (T. medium) - A Picture of Genomic Similarities and Differences.</title>
        <authorList>
            <person name="Dluhosova J."/>
            <person name="Istvanek J."/>
            <person name="Nedelnik J."/>
            <person name="Repkova J."/>
        </authorList>
    </citation>
    <scope>NUCLEOTIDE SEQUENCE [LARGE SCALE GENOMIC DNA]</scope>
    <source>
        <strain evidence="4">cv. 10/8</strain>
        <tissue evidence="3">Leaf</tissue>
    </source>
</reference>
<organism evidence="3 4">
    <name type="scientific">Trifolium medium</name>
    <dbReference type="NCBI Taxonomy" id="97028"/>
    <lineage>
        <taxon>Eukaryota</taxon>
        <taxon>Viridiplantae</taxon>
        <taxon>Streptophyta</taxon>
        <taxon>Embryophyta</taxon>
        <taxon>Tracheophyta</taxon>
        <taxon>Spermatophyta</taxon>
        <taxon>Magnoliopsida</taxon>
        <taxon>eudicotyledons</taxon>
        <taxon>Gunneridae</taxon>
        <taxon>Pentapetalae</taxon>
        <taxon>rosids</taxon>
        <taxon>fabids</taxon>
        <taxon>Fabales</taxon>
        <taxon>Fabaceae</taxon>
        <taxon>Papilionoideae</taxon>
        <taxon>50 kb inversion clade</taxon>
        <taxon>NPAAA clade</taxon>
        <taxon>Hologalegina</taxon>
        <taxon>IRL clade</taxon>
        <taxon>Trifolieae</taxon>
        <taxon>Trifolium</taxon>
    </lineage>
</organism>
<keyword evidence="4" id="KW-1185">Reference proteome</keyword>